<accession>A0A6C0LWV3</accession>
<dbReference type="PROSITE" id="PS50089">
    <property type="entry name" value="ZF_RING_2"/>
    <property type="match status" value="1"/>
</dbReference>
<name>A0A6C0LWV3_9ZZZZ</name>
<protein>
    <recommendedName>
        <fullName evidence="2">RING-type domain-containing protein</fullName>
    </recommendedName>
</protein>
<dbReference type="Gene3D" id="3.30.40.10">
    <property type="entry name" value="Zinc/RING finger domain, C3HC4 (zinc finger)"/>
    <property type="match status" value="1"/>
</dbReference>
<evidence type="ECO:0000256" key="1">
    <source>
        <dbReference type="SAM" id="Phobius"/>
    </source>
</evidence>
<proteinExistence type="predicted"/>
<evidence type="ECO:0000259" key="2">
    <source>
        <dbReference type="PROSITE" id="PS50089"/>
    </source>
</evidence>
<dbReference type="EMBL" id="MN740560">
    <property type="protein sequence ID" value="QHU33712.1"/>
    <property type="molecule type" value="Genomic_DNA"/>
</dbReference>
<dbReference type="SUPFAM" id="SSF57850">
    <property type="entry name" value="RING/U-box"/>
    <property type="match status" value="1"/>
</dbReference>
<reference evidence="3" key="1">
    <citation type="journal article" date="2020" name="Nature">
        <title>Giant virus diversity and host interactions through global metagenomics.</title>
        <authorList>
            <person name="Schulz F."/>
            <person name="Roux S."/>
            <person name="Paez-Espino D."/>
            <person name="Jungbluth S."/>
            <person name="Walsh D.A."/>
            <person name="Denef V.J."/>
            <person name="McMahon K.D."/>
            <person name="Konstantinidis K.T."/>
            <person name="Eloe-Fadrosh E.A."/>
            <person name="Kyrpides N.C."/>
            <person name="Woyke T."/>
        </authorList>
    </citation>
    <scope>NUCLEOTIDE SEQUENCE</scope>
    <source>
        <strain evidence="3">GVMAG-S-1016704-121</strain>
    </source>
</reference>
<sequence>MMTESADECVICMSNPPVNDARIKCIHNDNFCKECIDECIKKDIYTCPNCREPFDVDLPIYIEITDDGVVQPRRIFTLLTNYLVSVVVHFIIIMWLIGIMLSFMDLCRAIVTMDYNI</sequence>
<keyword evidence="1" id="KW-0812">Transmembrane</keyword>
<evidence type="ECO:0000313" key="3">
    <source>
        <dbReference type="EMBL" id="QHU33712.1"/>
    </source>
</evidence>
<dbReference type="AlphaFoldDB" id="A0A6C0LWV3"/>
<dbReference type="InterPro" id="IPR013083">
    <property type="entry name" value="Znf_RING/FYVE/PHD"/>
</dbReference>
<feature type="domain" description="RING-type" evidence="2">
    <location>
        <begin position="9"/>
        <end position="51"/>
    </location>
</feature>
<keyword evidence="1" id="KW-1133">Transmembrane helix</keyword>
<organism evidence="3">
    <name type="scientific">viral metagenome</name>
    <dbReference type="NCBI Taxonomy" id="1070528"/>
    <lineage>
        <taxon>unclassified sequences</taxon>
        <taxon>metagenomes</taxon>
        <taxon>organismal metagenomes</taxon>
    </lineage>
</organism>
<keyword evidence="1" id="KW-0472">Membrane</keyword>
<feature type="transmembrane region" description="Helical" evidence="1">
    <location>
        <begin position="82"/>
        <end position="103"/>
    </location>
</feature>
<dbReference type="InterPro" id="IPR001841">
    <property type="entry name" value="Znf_RING"/>
</dbReference>